<dbReference type="Gene3D" id="3.30.760.10">
    <property type="entry name" value="RNA Cap, Translation Initiation Factor Eif4e"/>
    <property type="match status" value="1"/>
</dbReference>
<feature type="compositionally biased region" description="Basic residues" evidence="7">
    <location>
        <begin position="411"/>
        <end position="423"/>
    </location>
</feature>
<dbReference type="GO" id="GO:0003743">
    <property type="term" value="F:translation initiation factor activity"/>
    <property type="evidence" value="ECO:0007669"/>
    <property type="project" value="UniProtKB-KW"/>
</dbReference>
<organism evidence="8 9">
    <name type="scientific">Drosophila madeirensis</name>
    <name type="common">Fruit fly</name>
    <dbReference type="NCBI Taxonomy" id="30013"/>
    <lineage>
        <taxon>Eukaryota</taxon>
        <taxon>Metazoa</taxon>
        <taxon>Ecdysozoa</taxon>
        <taxon>Arthropoda</taxon>
        <taxon>Hexapoda</taxon>
        <taxon>Insecta</taxon>
        <taxon>Pterygota</taxon>
        <taxon>Neoptera</taxon>
        <taxon>Endopterygota</taxon>
        <taxon>Diptera</taxon>
        <taxon>Brachycera</taxon>
        <taxon>Muscomorpha</taxon>
        <taxon>Ephydroidea</taxon>
        <taxon>Drosophilidae</taxon>
        <taxon>Drosophila</taxon>
        <taxon>Sophophora</taxon>
    </lineage>
</organism>
<feature type="region of interest" description="Disordered" evidence="7">
    <location>
        <begin position="1"/>
        <end position="389"/>
    </location>
</feature>
<evidence type="ECO:0000256" key="7">
    <source>
        <dbReference type="SAM" id="MobiDB-lite"/>
    </source>
</evidence>
<accession>A0AAU9FVV2</accession>
<dbReference type="AlphaFoldDB" id="A0AAU9FVV2"/>
<evidence type="ECO:0000256" key="6">
    <source>
        <dbReference type="RuleBase" id="RU004374"/>
    </source>
</evidence>
<dbReference type="PANTHER" id="PTHR11960">
    <property type="entry name" value="EUKARYOTIC TRANSLATION INITIATION FACTOR 4E RELATED"/>
    <property type="match status" value="1"/>
</dbReference>
<dbReference type="EMBL" id="AP029266">
    <property type="protein sequence ID" value="BFG00287.1"/>
    <property type="molecule type" value="Genomic_DNA"/>
</dbReference>
<gene>
    <name evidence="8" type="ORF">DMAD_00314</name>
</gene>
<feature type="compositionally biased region" description="Basic and acidic residues" evidence="7">
    <location>
        <begin position="333"/>
        <end position="342"/>
    </location>
</feature>
<comment type="similarity">
    <text evidence="1 6">Belongs to the eukaryotic initiation factor 4E family.</text>
</comment>
<evidence type="ECO:0000256" key="5">
    <source>
        <dbReference type="ARBA" id="ARBA00022917"/>
    </source>
</evidence>
<feature type="compositionally biased region" description="Polar residues" evidence="7">
    <location>
        <begin position="88"/>
        <end position="114"/>
    </location>
</feature>
<keyword evidence="2 6" id="KW-0396">Initiation factor</keyword>
<reference evidence="8 9" key="1">
    <citation type="submission" date="2024-02" db="EMBL/GenBank/DDBJ databases">
        <title>A chromosome-level genome assembly of Drosophila madeirensis, a fruit fly species endemic to Madeira island.</title>
        <authorList>
            <person name="Tomihara K."/>
            <person name="Llopart A."/>
            <person name="Yamamoto D."/>
        </authorList>
    </citation>
    <scope>NUCLEOTIDE SEQUENCE [LARGE SCALE GENOMIC DNA]</scope>
    <source>
        <strain evidence="8 9">RF1</strain>
    </source>
</reference>
<feature type="compositionally biased region" description="Polar residues" evidence="7">
    <location>
        <begin position="61"/>
        <end position="70"/>
    </location>
</feature>
<keyword evidence="3" id="KW-0810">Translation regulation</keyword>
<evidence type="ECO:0000256" key="4">
    <source>
        <dbReference type="ARBA" id="ARBA00022884"/>
    </source>
</evidence>
<dbReference type="GO" id="GO:0016281">
    <property type="term" value="C:eukaryotic translation initiation factor 4F complex"/>
    <property type="evidence" value="ECO:0007669"/>
    <property type="project" value="TreeGrafter"/>
</dbReference>
<proteinExistence type="inferred from homology"/>
<evidence type="ECO:0000256" key="2">
    <source>
        <dbReference type="ARBA" id="ARBA00022540"/>
    </source>
</evidence>
<sequence length="652" mass="71179">MAKKQQKDSVVGQESTCLGTPKQTSTPNQIADGSPKKSPDAANTSVLSQSQDPKGEGSLVLATSNDSSPSKKIAEASPQPNAAVLCFSETSSPFRQSPQVGAQSTNAANTSIFDKSQGSSVKSSSQSSVSPKTTNSLASVLSRPVGSVRNSSPKTTPSKENDSPTEDCRKTFVVPGSPTPKIPQAQLIPTIPLKRRPVEAVKPPVHRDAVARPRVPPQDGWNVHVKSAKKRNNGGKSAQEKKSSTRKNPAKGAAQPANLTQTCIPTAKEATPVMRPIVAEATTAAPKQPSQMIRSEEKKYSPPLAHIVPRTSENNKSIDSKEGSPSKSSPRFPMEHPSKKAVADAAEPQCQPKSPPRESSVSLEAQRRRPIGPAARDVRMSTKGKKGRKNIIRKRRSILVACPRGVPPVKAKSKDKRSKKALAKKLDPMKSPVLKRSQASVSIHSQTEVAGDSSEEEGRVQTGEDEEEESVAQHPLNNEWTMWYVEPDRNMTWEETLHQITSFRTVETFWSLYYHIKWPSEIKIGCDYCMFKAGIRPTWEDEANVRGGCWIASFPKSATNELNFYWEYSLLSLIGESYDHSPDLCGAVVNIRQNTDKIALWTSDGTNEEGILEIGRQLRDGLPTDGGYVLQYLLNSDRMAQQGSIVQAIYTL</sequence>
<keyword evidence="9" id="KW-1185">Reference proteome</keyword>
<dbReference type="PANTHER" id="PTHR11960:SF8">
    <property type="entry name" value="EUKARYOTIC TRANSLATION INITIATION FACTOR 4E1-RELATED"/>
    <property type="match status" value="1"/>
</dbReference>
<feature type="compositionally biased region" description="Polar residues" evidence="7">
    <location>
        <begin position="41"/>
        <end position="52"/>
    </location>
</feature>
<name>A0AAU9FVV2_DROMD</name>
<dbReference type="Proteomes" id="UP001500889">
    <property type="component" value="Chromosome A"/>
</dbReference>
<feature type="compositionally biased region" description="Polar residues" evidence="7">
    <location>
        <begin position="437"/>
        <end position="448"/>
    </location>
</feature>
<dbReference type="SUPFAM" id="SSF55418">
    <property type="entry name" value="eIF4e-like"/>
    <property type="match status" value="1"/>
</dbReference>
<keyword evidence="5 6" id="KW-0648">Protein biosynthesis</keyword>
<dbReference type="InterPro" id="IPR023398">
    <property type="entry name" value="TIF_eIF4e-like"/>
</dbReference>
<evidence type="ECO:0000313" key="8">
    <source>
        <dbReference type="EMBL" id="BFG00287.1"/>
    </source>
</evidence>
<feature type="compositionally biased region" description="Low complexity" evidence="7">
    <location>
        <begin position="115"/>
        <end position="130"/>
    </location>
</feature>
<dbReference type="GO" id="GO:0000340">
    <property type="term" value="F:RNA 7-methylguanosine cap binding"/>
    <property type="evidence" value="ECO:0007669"/>
    <property type="project" value="TreeGrafter"/>
</dbReference>
<keyword evidence="4 6" id="KW-0694">RNA-binding</keyword>
<feature type="compositionally biased region" description="Basic and acidic residues" evidence="7">
    <location>
        <begin position="157"/>
        <end position="170"/>
    </location>
</feature>
<evidence type="ECO:0000256" key="1">
    <source>
        <dbReference type="ARBA" id="ARBA00009860"/>
    </source>
</evidence>
<dbReference type="Pfam" id="PF01652">
    <property type="entry name" value="IF4E"/>
    <property type="match status" value="1"/>
</dbReference>
<dbReference type="InterPro" id="IPR001040">
    <property type="entry name" value="TIF_eIF_4E"/>
</dbReference>
<feature type="region of interest" description="Disordered" evidence="7">
    <location>
        <begin position="405"/>
        <end position="472"/>
    </location>
</feature>
<protein>
    <submittedName>
        <fullName evidence="8">Nascent polypeptide-associated complex subunit alpha muscle-specific form</fullName>
    </submittedName>
</protein>
<evidence type="ECO:0000256" key="3">
    <source>
        <dbReference type="ARBA" id="ARBA00022845"/>
    </source>
</evidence>
<feature type="compositionally biased region" description="Polar residues" evidence="7">
    <location>
        <begin position="12"/>
        <end position="31"/>
    </location>
</feature>
<dbReference type="GO" id="GO:0006417">
    <property type="term" value="P:regulation of translation"/>
    <property type="evidence" value="ECO:0007669"/>
    <property type="project" value="UniProtKB-KW"/>
</dbReference>
<evidence type="ECO:0000313" key="9">
    <source>
        <dbReference type="Proteomes" id="UP001500889"/>
    </source>
</evidence>